<keyword evidence="2" id="KW-1185">Reference proteome</keyword>
<protein>
    <submittedName>
        <fullName evidence="1">Uncharacterized protein</fullName>
    </submittedName>
</protein>
<reference evidence="1" key="2">
    <citation type="submission" date="2023-01" db="EMBL/GenBank/DDBJ databases">
        <authorList>
            <person name="Sun Q."/>
            <person name="Evtushenko L."/>
        </authorList>
    </citation>
    <scope>NUCLEOTIDE SEQUENCE</scope>
    <source>
        <strain evidence="1">VKM B-1513</strain>
    </source>
</reference>
<dbReference type="Gene3D" id="3.30.70.2920">
    <property type="match status" value="1"/>
</dbReference>
<dbReference type="Proteomes" id="UP001143486">
    <property type="component" value="Unassembled WGS sequence"/>
</dbReference>
<dbReference type="RefSeq" id="WP_271185997.1">
    <property type="nucleotide sequence ID" value="NZ_BSFE01000002.1"/>
</dbReference>
<dbReference type="AlphaFoldDB" id="A0A9W6IJT2"/>
<dbReference type="EMBL" id="BSFE01000002">
    <property type="protein sequence ID" value="GLK51617.1"/>
    <property type="molecule type" value="Genomic_DNA"/>
</dbReference>
<reference evidence="1" key="1">
    <citation type="journal article" date="2014" name="Int. J. Syst. Evol. Microbiol.">
        <title>Complete genome sequence of Corynebacterium casei LMG S-19264T (=DSM 44701T), isolated from a smear-ripened cheese.</title>
        <authorList>
            <consortium name="US DOE Joint Genome Institute (JGI-PGF)"/>
            <person name="Walter F."/>
            <person name="Albersmeier A."/>
            <person name="Kalinowski J."/>
            <person name="Ruckert C."/>
        </authorList>
    </citation>
    <scope>NUCLEOTIDE SEQUENCE</scope>
    <source>
        <strain evidence="1">VKM B-1513</strain>
    </source>
</reference>
<proteinExistence type="predicted"/>
<comment type="caution">
    <text evidence="1">The sequence shown here is derived from an EMBL/GenBank/DDBJ whole genome shotgun (WGS) entry which is preliminary data.</text>
</comment>
<name>A0A9W6IJT2_9PROT</name>
<organism evidence="1 2">
    <name type="scientific">Maricaulis virginensis</name>
    <dbReference type="NCBI Taxonomy" id="144022"/>
    <lineage>
        <taxon>Bacteria</taxon>
        <taxon>Pseudomonadati</taxon>
        <taxon>Pseudomonadota</taxon>
        <taxon>Alphaproteobacteria</taxon>
        <taxon>Maricaulales</taxon>
        <taxon>Maricaulaceae</taxon>
        <taxon>Maricaulis</taxon>
    </lineage>
</organism>
<sequence length="105" mass="12117">MAIDYAGHCRLSVAEARMRIAEARQAHPDWFDFPFRLTEPRALRNFDAEIAREFGIEAKSRFTLFVQDKEKLDGLEDALDYLYALFGPDNLVLTWGLDTIRPPRG</sequence>
<gene>
    <name evidence="1" type="ORF">GCM10017621_11250</name>
</gene>
<evidence type="ECO:0000313" key="1">
    <source>
        <dbReference type="EMBL" id="GLK51617.1"/>
    </source>
</evidence>
<accession>A0A9W6IJT2</accession>
<evidence type="ECO:0000313" key="2">
    <source>
        <dbReference type="Proteomes" id="UP001143486"/>
    </source>
</evidence>
<dbReference type="InterPro" id="IPR053759">
    <property type="entry name" value="CDI_Immunity_Comp"/>
</dbReference>